<evidence type="ECO:0000256" key="1">
    <source>
        <dbReference type="PROSITE-ProRule" id="PRU00047"/>
    </source>
</evidence>
<proteinExistence type="predicted"/>
<evidence type="ECO:0000256" key="2">
    <source>
        <dbReference type="SAM" id="MobiDB-lite"/>
    </source>
</evidence>
<keyword evidence="5" id="KW-1185">Reference proteome</keyword>
<comment type="caution">
    <text evidence="4">The sequence shown here is derived from an EMBL/GenBank/DDBJ whole genome shotgun (WGS) entry which is preliminary data.</text>
</comment>
<feature type="domain" description="CCHC-type" evidence="3">
    <location>
        <begin position="105"/>
        <end position="119"/>
    </location>
</feature>
<dbReference type="PANTHER" id="PTHR31286:SF99">
    <property type="entry name" value="DUF4283 DOMAIN-CONTAINING PROTEIN"/>
    <property type="match status" value="1"/>
</dbReference>
<keyword evidence="1" id="KW-0479">Metal-binding</keyword>
<keyword evidence="1" id="KW-0862">Zinc</keyword>
<dbReference type="PROSITE" id="PS50158">
    <property type="entry name" value="ZF_CCHC"/>
    <property type="match status" value="1"/>
</dbReference>
<organism evidence="4 5">
    <name type="scientific">Linum tenue</name>
    <dbReference type="NCBI Taxonomy" id="586396"/>
    <lineage>
        <taxon>Eukaryota</taxon>
        <taxon>Viridiplantae</taxon>
        <taxon>Streptophyta</taxon>
        <taxon>Embryophyta</taxon>
        <taxon>Tracheophyta</taxon>
        <taxon>Spermatophyta</taxon>
        <taxon>Magnoliopsida</taxon>
        <taxon>eudicotyledons</taxon>
        <taxon>Gunneridae</taxon>
        <taxon>Pentapetalae</taxon>
        <taxon>rosids</taxon>
        <taxon>fabids</taxon>
        <taxon>Malpighiales</taxon>
        <taxon>Linaceae</taxon>
        <taxon>Linum</taxon>
    </lineage>
</organism>
<gene>
    <name evidence="4" type="ORF">LITE_LOCUS49161</name>
</gene>
<dbReference type="GO" id="GO:0003676">
    <property type="term" value="F:nucleic acid binding"/>
    <property type="evidence" value="ECO:0007669"/>
    <property type="project" value="InterPro"/>
</dbReference>
<keyword evidence="1" id="KW-0863">Zinc-finger</keyword>
<protein>
    <recommendedName>
        <fullName evidence="3">CCHC-type domain-containing protein</fullName>
    </recommendedName>
</protein>
<dbReference type="PANTHER" id="PTHR31286">
    <property type="entry name" value="GLYCINE-RICH CELL WALL STRUCTURAL PROTEIN 1.8-LIKE"/>
    <property type="match status" value="1"/>
</dbReference>
<feature type="region of interest" description="Disordered" evidence="2">
    <location>
        <begin position="151"/>
        <end position="365"/>
    </location>
</feature>
<dbReference type="InterPro" id="IPR040256">
    <property type="entry name" value="At4g02000-like"/>
</dbReference>
<feature type="compositionally biased region" description="Polar residues" evidence="2">
    <location>
        <begin position="240"/>
        <end position="261"/>
    </location>
</feature>
<dbReference type="Proteomes" id="UP001154282">
    <property type="component" value="Unassembled WGS sequence"/>
</dbReference>
<dbReference type="EMBL" id="CAMGYJ010000011">
    <property type="protein sequence ID" value="CAI0559344.1"/>
    <property type="molecule type" value="Genomic_DNA"/>
</dbReference>
<name>A0AAV0RS01_9ROSI</name>
<accession>A0AAV0RS01</accession>
<sequence>MLGDNYITVHQWKQGFDHRTNEIKKTLVWMQLPDLPIEFYHPEAVLRIAQRAGTPVRVDKSTETGARDKYARVCIEVDLTKPLLSAYKIEGVEYYPQNEGLKNICFECGTYGHSQAVCPTVHKPDPTTPQTPVEPTQSAHTELYGEWMVAKPSQQKQSRKPANPSQPPVQERQANRTPPPPRSSGSRFAILEEEELPATSPSPSNKTPPNSRPPSHPQHPRPSKSNNTQQTIWVEKPKISDNTAHAPNRNLDSTQPMNPVTEQDPALSSPKKATITSPPHVHESPSTTLQTPIETPPPPNVVESSSPVVTAQVPSSKPPTTPPEAIVPVSSVGKQGLVSTDRRALDKSAPDHTQDEAPPGSVPDL</sequence>
<evidence type="ECO:0000313" key="4">
    <source>
        <dbReference type="EMBL" id="CAI0559344.1"/>
    </source>
</evidence>
<dbReference type="GO" id="GO:0008270">
    <property type="term" value="F:zinc ion binding"/>
    <property type="evidence" value="ECO:0007669"/>
    <property type="project" value="UniProtKB-KW"/>
</dbReference>
<dbReference type="AlphaFoldDB" id="A0AAV0RS01"/>
<feature type="compositionally biased region" description="Low complexity" evidence="2">
    <location>
        <begin position="197"/>
        <end position="209"/>
    </location>
</feature>
<feature type="compositionally biased region" description="Basic and acidic residues" evidence="2">
    <location>
        <begin position="340"/>
        <end position="355"/>
    </location>
</feature>
<evidence type="ECO:0000313" key="5">
    <source>
        <dbReference type="Proteomes" id="UP001154282"/>
    </source>
</evidence>
<feature type="compositionally biased region" description="Polar residues" evidence="2">
    <location>
        <begin position="284"/>
        <end position="293"/>
    </location>
</feature>
<dbReference type="InterPro" id="IPR001878">
    <property type="entry name" value="Znf_CCHC"/>
</dbReference>
<evidence type="ECO:0000259" key="3">
    <source>
        <dbReference type="PROSITE" id="PS50158"/>
    </source>
</evidence>
<reference evidence="4" key="1">
    <citation type="submission" date="2022-08" db="EMBL/GenBank/DDBJ databases">
        <authorList>
            <person name="Gutierrez-Valencia J."/>
        </authorList>
    </citation>
    <scope>NUCLEOTIDE SEQUENCE</scope>
</reference>